<protein>
    <recommendedName>
        <fullName evidence="3">Pyridine nucleotide-disulfide oxidoreductase domain-containing protein 2</fullName>
    </recommendedName>
</protein>
<feature type="domain" description="Amine oxidase" evidence="4">
    <location>
        <begin position="14"/>
        <end position="350"/>
    </location>
</feature>
<comment type="caution">
    <text evidence="5">The sequence shown here is derived from an EMBL/GenBank/DDBJ whole genome shotgun (WGS) entry which is preliminary data.</text>
</comment>
<comment type="function">
    <text evidence="1">Probable oxidoreductase that may play a role as regulator of mitochondrial function.</text>
</comment>
<dbReference type="PANTHER" id="PTHR10668:SF105">
    <property type="entry name" value="DEHYDROGENASE-RELATED"/>
    <property type="match status" value="1"/>
</dbReference>
<comment type="subunit">
    <text evidence="2">Interacts with COX5B; this interaction may contribute to localize PYROXD2 to the inner face of the inner mitochondrial membrane.</text>
</comment>
<dbReference type="InterPro" id="IPR002937">
    <property type="entry name" value="Amino_oxidase"/>
</dbReference>
<proteinExistence type="predicted"/>
<accession>A0ABQ2I2C9</accession>
<dbReference type="PANTHER" id="PTHR10668">
    <property type="entry name" value="PHYTOENE DEHYDROGENASE"/>
    <property type="match status" value="1"/>
</dbReference>
<dbReference type="InterPro" id="IPR036188">
    <property type="entry name" value="FAD/NAD-bd_sf"/>
</dbReference>
<dbReference type="Gene3D" id="3.50.50.60">
    <property type="entry name" value="FAD/NAD(P)-binding domain"/>
    <property type="match status" value="2"/>
</dbReference>
<evidence type="ECO:0000256" key="1">
    <source>
        <dbReference type="ARBA" id="ARBA00037217"/>
    </source>
</evidence>
<evidence type="ECO:0000313" key="6">
    <source>
        <dbReference type="Proteomes" id="UP000623461"/>
    </source>
</evidence>
<reference evidence="6" key="1">
    <citation type="journal article" date="2019" name="Int. J. Syst. Evol. Microbiol.">
        <title>The Global Catalogue of Microorganisms (GCM) 10K type strain sequencing project: providing services to taxonomists for standard genome sequencing and annotation.</title>
        <authorList>
            <consortium name="The Broad Institute Genomics Platform"/>
            <consortium name="The Broad Institute Genome Sequencing Center for Infectious Disease"/>
            <person name="Wu L."/>
            <person name="Ma J."/>
        </authorList>
    </citation>
    <scope>NUCLEOTIDE SEQUENCE [LARGE SCALE GENOMIC DNA]</scope>
    <source>
        <strain evidence="6">JCM 1365</strain>
    </source>
</reference>
<sequence>MTYDVVVIGSGINGLVAAAELSGAGMSVCLVERNDRLGGFMASDELTRLGYVHDTYSSWHPLFVTGGAYAALGDDLARHGLAYANTDGAVTASVGRDGRHVVAHRDPEVTAAAFAVESDRAAYSEMLGRIGADIDVIGSLLGTELRALPALRPLATLARRGRQARLEAWARDTAASGRRWTARHFEGREVDHLWAPWLLHAGLAPDNASGGLMIPLLAATMHGAGLPVVVGGQGNFVGAFEALLRERGVDIRLGTPVDRIVLTGGRASGVVAGGETIRASRAVVASVTPTALYDDLLPDAPVQARTEARQYRYGRAAMQVHVALSRPLQWSESALDGIPLVHLSDGSASTGIACAQAEAGLLPARPTVVVGQQQLLDPTRCPDGAGMLWLQLQEVPFAPTGDSRGELGTGAGWTPELTRGYVDRVLDLVEEQAPGTRANVLEWKALTPVDLTRANVNCVDGDPYCGSAELDQNLVWRPGPTTSRHRTAVPGVWHIGAATHPGPGLGGGSGHLVAQSLIGVGEGRLASLRQRLAR</sequence>
<dbReference type="RefSeq" id="WP_030199869.1">
    <property type="nucleotide sequence ID" value="NZ_BMNZ01000005.1"/>
</dbReference>
<evidence type="ECO:0000313" key="5">
    <source>
        <dbReference type="EMBL" id="GGM98291.1"/>
    </source>
</evidence>
<evidence type="ECO:0000259" key="4">
    <source>
        <dbReference type="Pfam" id="PF01593"/>
    </source>
</evidence>
<dbReference type="Pfam" id="PF01593">
    <property type="entry name" value="Amino_oxidase"/>
    <property type="match status" value="1"/>
</dbReference>
<evidence type="ECO:0000256" key="3">
    <source>
        <dbReference type="ARBA" id="ARBA00040298"/>
    </source>
</evidence>
<dbReference type="EMBL" id="BMNZ01000005">
    <property type="protein sequence ID" value="GGM98291.1"/>
    <property type="molecule type" value="Genomic_DNA"/>
</dbReference>
<evidence type="ECO:0000256" key="2">
    <source>
        <dbReference type="ARBA" id="ARBA00038825"/>
    </source>
</evidence>
<organism evidence="5 6">
    <name type="scientific">Terrabacter tumescens</name>
    <dbReference type="NCBI Taxonomy" id="60443"/>
    <lineage>
        <taxon>Bacteria</taxon>
        <taxon>Bacillati</taxon>
        <taxon>Actinomycetota</taxon>
        <taxon>Actinomycetes</taxon>
        <taxon>Micrococcales</taxon>
        <taxon>Intrasporangiaceae</taxon>
        <taxon>Terrabacter</taxon>
    </lineage>
</organism>
<dbReference type="Proteomes" id="UP000623461">
    <property type="component" value="Unassembled WGS sequence"/>
</dbReference>
<name>A0ABQ2I2C9_9MICO</name>
<gene>
    <name evidence="5" type="ORF">GCM10009721_26600</name>
</gene>
<dbReference type="SUPFAM" id="SSF51905">
    <property type="entry name" value="FAD/NAD(P)-binding domain"/>
    <property type="match status" value="1"/>
</dbReference>
<keyword evidence="6" id="KW-1185">Reference proteome</keyword>